<proteinExistence type="predicted"/>
<dbReference type="InterPro" id="IPR001279">
    <property type="entry name" value="Metallo-B-lactamas"/>
</dbReference>
<dbReference type="InterPro" id="IPR001763">
    <property type="entry name" value="Rhodanese-like_dom"/>
</dbReference>
<keyword evidence="1" id="KW-0479">Metal-binding</keyword>
<dbReference type="EMBL" id="WUUS01000002">
    <property type="protein sequence ID" value="MXR40458.1"/>
    <property type="molecule type" value="Genomic_DNA"/>
</dbReference>
<organism evidence="3 4">
    <name type="scientific">Halobaculum saliterrae</name>
    <dbReference type="NCBI Taxonomy" id="2073113"/>
    <lineage>
        <taxon>Archaea</taxon>
        <taxon>Methanobacteriati</taxon>
        <taxon>Methanobacteriota</taxon>
        <taxon>Stenosarchaea group</taxon>
        <taxon>Halobacteria</taxon>
        <taxon>Halobacteriales</taxon>
        <taxon>Haloferacaceae</taxon>
        <taxon>Halobaculum</taxon>
    </lineage>
</organism>
<dbReference type="InterPro" id="IPR036873">
    <property type="entry name" value="Rhodanese-like_dom_sf"/>
</dbReference>
<evidence type="ECO:0000313" key="4">
    <source>
        <dbReference type="Proteomes" id="UP000437065"/>
    </source>
</evidence>
<dbReference type="Gene3D" id="3.60.15.10">
    <property type="entry name" value="Ribonuclease Z/Hydroxyacylglutathione hydrolase-like"/>
    <property type="match status" value="1"/>
</dbReference>
<dbReference type="Pfam" id="PF00753">
    <property type="entry name" value="Lactamase_B"/>
    <property type="match status" value="1"/>
</dbReference>
<keyword evidence="4" id="KW-1185">Reference proteome</keyword>
<dbReference type="PROSITE" id="PS50206">
    <property type="entry name" value="RHODANESE_3"/>
    <property type="match status" value="1"/>
</dbReference>
<dbReference type="Pfam" id="PF00581">
    <property type="entry name" value="Rhodanese"/>
    <property type="match status" value="1"/>
</dbReference>
<accession>A0A6B0SNG4</accession>
<dbReference type="PANTHER" id="PTHR43084">
    <property type="entry name" value="PERSULFIDE DIOXYGENASE ETHE1"/>
    <property type="match status" value="1"/>
</dbReference>
<dbReference type="Gene3D" id="3.40.250.10">
    <property type="entry name" value="Rhodanese-like domain"/>
    <property type="match status" value="1"/>
</dbReference>
<dbReference type="PANTHER" id="PTHR43084:SF1">
    <property type="entry name" value="PERSULFIDE DIOXYGENASE ETHE1, MITOCHONDRIAL"/>
    <property type="match status" value="1"/>
</dbReference>
<evidence type="ECO:0000256" key="1">
    <source>
        <dbReference type="ARBA" id="ARBA00022723"/>
    </source>
</evidence>
<keyword evidence="3" id="KW-0378">Hydrolase</keyword>
<dbReference type="InterPro" id="IPR044528">
    <property type="entry name" value="POD-like_MBL-fold"/>
</dbReference>
<dbReference type="CDD" id="cd07724">
    <property type="entry name" value="POD-like_MBL-fold"/>
    <property type="match status" value="1"/>
</dbReference>
<dbReference type="InterPro" id="IPR051682">
    <property type="entry name" value="Mito_Persulfide_Diox"/>
</dbReference>
<protein>
    <submittedName>
        <fullName evidence="3">MBL fold metallo-hydrolase</fullName>
    </submittedName>
</protein>
<sequence>MNADDFPTPDVEVASVEPETLKDRIDAGEDITLLDARMQSDYEEWHIDGDNVTSINIPYFEFLEDDIDEDVLDQIPDDREVTVLCAKGGASEYVAGTLAERGYDVNHLEDGMNGWASIYETVEITDYDGAGTLLQYQRPSSGCLGYLLYDDGEAAIIDPLRAFTERYLTDADDLGVDLQYALDTHVHADHISGVRDLDAAGVEGVIPEAAVDRGVTYADELTTAGDGDTFQVGDATIEAVYTPGHTTGMTSYLVDGSLLATGDGLFIESVARPDLEEGDDGAPDAARMLYESLQERVLTLPDDTLVGGAHFSDAAEPAADGTYTAPIGELVEEMDALTMDEDDFVDLILSDMPPRPANYEDIIATNLGQNVVDDDEAFTLELGPNNCAASQDSLAGD</sequence>
<dbReference type="GO" id="GO:0050313">
    <property type="term" value="F:sulfur dioxygenase activity"/>
    <property type="evidence" value="ECO:0007669"/>
    <property type="project" value="InterPro"/>
</dbReference>
<dbReference type="SMART" id="SM00450">
    <property type="entry name" value="RHOD"/>
    <property type="match status" value="1"/>
</dbReference>
<gene>
    <name evidence="3" type="ORF">GRX01_03715</name>
</gene>
<dbReference type="InterPro" id="IPR036866">
    <property type="entry name" value="RibonucZ/Hydroxyglut_hydro"/>
</dbReference>
<feature type="domain" description="Rhodanese" evidence="2">
    <location>
        <begin position="27"/>
        <end position="124"/>
    </location>
</feature>
<dbReference type="RefSeq" id="WP_159663562.1">
    <property type="nucleotide sequence ID" value="NZ_WUUS01000002.1"/>
</dbReference>
<dbReference type="SUPFAM" id="SSF52821">
    <property type="entry name" value="Rhodanese/Cell cycle control phosphatase"/>
    <property type="match status" value="1"/>
</dbReference>
<reference evidence="3 4" key="1">
    <citation type="submission" date="2019-12" db="EMBL/GenBank/DDBJ databases">
        <title>Isolation and characterization of three novel carbon monoxide-oxidizing members of Halobacteria from salione crusts and soils.</title>
        <authorList>
            <person name="Myers M.R."/>
            <person name="King G.M."/>
        </authorList>
    </citation>
    <scope>NUCLEOTIDE SEQUENCE [LARGE SCALE GENOMIC DNA]</scope>
    <source>
        <strain evidence="3 4">WSA2</strain>
    </source>
</reference>
<name>A0A6B0SNG4_9EURY</name>
<dbReference type="SMART" id="SM00849">
    <property type="entry name" value="Lactamase_B"/>
    <property type="match status" value="1"/>
</dbReference>
<dbReference type="GO" id="GO:0006749">
    <property type="term" value="P:glutathione metabolic process"/>
    <property type="evidence" value="ECO:0007669"/>
    <property type="project" value="InterPro"/>
</dbReference>
<dbReference type="GO" id="GO:0046872">
    <property type="term" value="F:metal ion binding"/>
    <property type="evidence" value="ECO:0007669"/>
    <property type="project" value="UniProtKB-KW"/>
</dbReference>
<dbReference type="AlphaFoldDB" id="A0A6B0SNG4"/>
<dbReference type="GO" id="GO:0070813">
    <property type="term" value="P:hydrogen sulfide metabolic process"/>
    <property type="evidence" value="ECO:0007669"/>
    <property type="project" value="TreeGrafter"/>
</dbReference>
<dbReference type="GO" id="GO:0016787">
    <property type="term" value="F:hydrolase activity"/>
    <property type="evidence" value="ECO:0007669"/>
    <property type="project" value="UniProtKB-KW"/>
</dbReference>
<dbReference type="SUPFAM" id="SSF56281">
    <property type="entry name" value="Metallo-hydrolase/oxidoreductase"/>
    <property type="match status" value="1"/>
</dbReference>
<comment type="caution">
    <text evidence="3">The sequence shown here is derived from an EMBL/GenBank/DDBJ whole genome shotgun (WGS) entry which is preliminary data.</text>
</comment>
<evidence type="ECO:0000313" key="3">
    <source>
        <dbReference type="EMBL" id="MXR40458.1"/>
    </source>
</evidence>
<dbReference type="OrthoDB" id="9180at2157"/>
<evidence type="ECO:0000259" key="2">
    <source>
        <dbReference type="PROSITE" id="PS50206"/>
    </source>
</evidence>
<dbReference type="Proteomes" id="UP000437065">
    <property type="component" value="Unassembled WGS sequence"/>
</dbReference>